<sequence length="95" mass="11234">MQNVLYFLCFLLILSAILSFFRPKKTQEKKKFFHKCPCFKAVESGFMSKICIYVGGFGFMYSILYMGFDVYDVKLFAILVVSFGLWYFAWILKKE</sequence>
<proteinExistence type="predicted"/>
<keyword evidence="3" id="KW-1185">Reference proteome</keyword>
<feature type="transmembrane region" description="Helical" evidence="1">
    <location>
        <begin position="5"/>
        <end position="21"/>
    </location>
</feature>
<dbReference type="Proteomes" id="UP000321325">
    <property type="component" value="Unassembled WGS sequence"/>
</dbReference>
<keyword evidence="1" id="KW-0812">Transmembrane</keyword>
<dbReference type="GeneID" id="66288282"/>
<keyword evidence="1" id="KW-0472">Membrane</keyword>
<feature type="transmembrane region" description="Helical" evidence="1">
    <location>
        <begin position="50"/>
        <end position="68"/>
    </location>
</feature>
<dbReference type="RefSeq" id="WP_039665615.1">
    <property type="nucleotide sequence ID" value="NZ_CP043428.1"/>
</dbReference>
<evidence type="ECO:0000256" key="1">
    <source>
        <dbReference type="SAM" id="Phobius"/>
    </source>
</evidence>
<comment type="caution">
    <text evidence="2">The sequence shown here is derived from an EMBL/GenBank/DDBJ whole genome shotgun (WGS) entry which is preliminary data.</text>
</comment>
<evidence type="ECO:0000313" key="3">
    <source>
        <dbReference type="Proteomes" id="UP000321325"/>
    </source>
</evidence>
<accession>A0ABY3L7L4</accession>
<keyword evidence="1" id="KW-1133">Transmembrane helix</keyword>
<evidence type="ECO:0008006" key="4">
    <source>
        <dbReference type="Google" id="ProtNLM"/>
    </source>
</evidence>
<name>A0ABY3L7L4_9BACT</name>
<evidence type="ECO:0000313" key="2">
    <source>
        <dbReference type="EMBL" id="TXK70490.1"/>
    </source>
</evidence>
<organism evidence="2 3">
    <name type="scientific">Campylobacter volucris</name>
    <dbReference type="NCBI Taxonomy" id="1031542"/>
    <lineage>
        <taxon>Bacteria</taxon>
        <taxon>Pseudomonadati</taxon>
        <taxon>Campylobacterota</taxon>
        <taxon>Epsilonproteobacteria</taxon>
        <taxon>Campylobacterales</taxon>
        <taxon>Campylobacteraceae</taxon>
        <taxon>Campylobacter</taxon>
    </lineage>
</organism>
<feature type="transmembrane region" description="Helical" evidence="1">
    <location>
        <begin position="74"/>
        <end position="92"/>
    </location>
</feature>
<reference evidence="2 3" key="1">
    <citation type="submission" date="2019-08" db="EMBL/GenBank/DDBJ databases">
        <title>Rapid identification of Enteric Bacteria from Whole Genome Sequences (WGS) using Average Nucleotide Identity (ANI).</title>
        <authorList>
            <person name="Lane C."/>
        </authorList>
    </citation>
    <scope>NUCLEOTIDE SEQUENCE [LARGE SCALE GENOMIC DNA]</scope>
    <source>
        <strain evidence="2 3">2010D-8464</strain>
    </source>
</reference>
<dbReference type="EMBL" id="VRMB01000009">
    <property type="protein sequence ID" value="TXK70490.1"/>
    <property type="molecule type" value="Genomic_DNA"/>
</dbReference>
<gene>
    <name evidence="2" type="ORF">FVD15_03250</name>
</gene>
<protein>
    <recommendedName>
        <fullName evidence="4">Small hydrophobic protein</fullName>
    </recommendedName>
</protein>